<sequence length="168" mass="17496">MRIVDGRRATKRVAAAGMIAVIGYAVLAGLQIPVLNPRYAVPGKDLAAIGRDLDAAGESMQPGYTFAVLGLGVALALLTFVVLTRRSDATARAALVAYLVMLVFGAPAYFVASFAPGMALADTYMISGADYSPWSVPLYAVSGLAIVALLGVAVHATRRRGTLQESHS</sequence>
<evidence type="ECO:0000313" key="2">
    <source>
        <dbReference type="EMBL" id="SBS74140.1"/>
    </source>
</evidence>
<gene>
    <name evidence="2" type="ORF">MIPYR_50211</name>
</gene>
<reference evidence="2" key="1">
    <citation type="submission" date="2016-03" db="EMBL/GenBank/DDBJ databases">
        <authorList>
            <person name="Ploux O."/>
        </authorList>
    </citation>
    <scope>NUCLEOTIDE SEQUENCE</scope>
    <source>
        <strain evidence="2">UC1</strain>
    </source>
</reference>
<feature type="transmembrane region" description="Helical" evidence="1">
    <location>
        <begin position="136"/>
        <end position="156"/>
    </location>
</feature>
<feature type="transmembrane region" description="Helical" evidence="1">
    <location>
        <begin position="63"/>
        <end position="83"/>
    </location>
</feature>
<protein>
    <recommendedName>
        <fullName evidence="3">DUF998 domain-containing protein</fullName>
    </recommendedName>
</protein>
<feature type="transmembrane region" description="Helical" evidence="1">
    <location>
        <begin position="95"/>
        <end position="116"/>
    </location>
</feature>
<organism evidence="2">
    <name type="scientific">uncultured Microbacterium sp</name>
    <dbReference type="NCBI Taxonomy" id="191216"/>
    <lineage>
        <taxon>Bacteria</taxon>
        <taxon>Bacillati</taxon>
        <taxon>Actinomycetota</taxon>
        <taxon>Actinomycetes</taxon>
        <taxon>Micrococcales</taxon>
        <taxon>Microbacteriaceae</taxon>
        <taxon>Microbacterium</taxon>
        <taxon>environmental samples</taxon>
    </lineage>
</organism>
<evidence type="ECO:0000256" key="1">
    <source>
        <dbReference type="SAM" id="Phobius"/>
    </source>
</evidence>
<feature type="transmembrane region" description="Helical" evidence="1">
    <location>
        <begin position="12"/>
        <end position="32"/>
    </location>
</feature>
<keyword evidence="1" id="KW-1133">Transmembrane helix</keyword>
<accession>A0A1Y5P9G4</accession>
<keyword evidence="1" id="KW-0812">Transmembrane</keyword>
<keyword evidence="1" id="KW-0472">Membrane</keyword>
<proteinExistence type="predicted"/>
<dbReference type="AlphaFoldDB" id="A0A1Y5P9G4"/>
<evidence type="ECO:0008006" key="3">
    <source>
        <dbReference type="Google" id="ProtNLM"/>
    </source>
</evidence>
<dbReference type="EMBL" id="FLQR01000009">
    <property type="protein sequence ID" value="SBS74140.1"/>
    <property type="molecule type" value="Genomic_DNA"/>
</dbReference>
<name>A0A1Y5P9G4_9MICO</name>